<dbReference type="EMBL" id="JAQFWQ010000040">
    <property type="protein sequence ID" value="MDA2812047.1"/>
    <property type="molecule type" value="Genomic_DNA"/>
</dbReference>
<protein>
    <submittedName>
        <fullName evidence="1">Type II toxin-antitoxin system HicB family antitoxin</fullName>
    </submittedName>
</protein>
<evidence type="ECO:0000313" key="2">
    <source>
        <dbReference type="Proteomes" id="UP001527866"/>
    </source>
</evidence>
<evidence type="ECO:0000313" key="1">
    <source>
        <dbReference type="EMBL" id="MDA2812047.1"/>
    </source>
</evidence>
<keyword evidence="2" id="KW-1185">Reference proteome</keyword>
<organism evidence="1 2">
    <name type="scientific">Nocardiopsis endophytica</name>
    <dbReference type="NCBI Taxonomy" id="3018445"/>
    <lineage>
        <taxon>Bacteria</taxon>
        <taxon>Bacillati</taxon>
        <taxon>Actinomycetota</taxon>
        <taxon>Actinomycetes</taxon>
        <taxon>Streptosporangiales</taxon>
        <taxon>Nocardiopsidaceae</taxon>
        <taxon>Nocardiopsis</taxon>
    </lineage>
</organism>
<name>A0ABT4U531_9ACTN</name>
<dbReference type="RefSeq" id="WP_270686489.1">
    <property type="nucleotide sequence ID" value="NZ_JAQFWQ010000040.1"/>
</dbReference>
<dbReference type="SUPFAM" id="SSF143100">
    <property type="entry name" value="TTHA1013/TTHA0281-like"/>
    <property type="match status" value="1"/>
</dbReference>
<proteinExistence type="predicted"/>
<dbReference type="Proteomes" id="UP001527866">
    <property type="component" value="Unassembled WGS sequence"/>
</dbReference>
<dbReference type="InterPro" id="IPR035069">
    <property type="entry name" value="TTHA1013/TTHA0281-like"/>
</dbReference>
<sequence>MPESRTTRMSPVVVRDEDGMWCAHVSLRPGVGAVGEGGTPEEALADLQEALAGLIEEFGTPRRPGAERGAP</sequence>
<dbReference type="Gene3D" id="3.30.160.250">
    <property type="match status" value="1"/>
</dbReference>
<comment type="caution">
    <text evidence="1">The sequence shown here is derived from an EMBL/GenBank/DDBJ whole genome shotgun (WGS) entry which is preliminary data.</text>
</comment>
<gene>
    <name evidence="1" type="ORF">O4J56_15495</name>
</gene>
<reference evidence="1 2" key="1">
    <citation type="submission" date="2023-01" db="EMBL/GenBank/DDBJ databases">
        <title>Draft genome sequence of Nocardiopsis sp. RSe5-2 isolated from halophytes.</title>
        <authorList>
            <person name="Duangmal K."/>
            <person name="Chantavorakit T."/>
        </authorList>
    </citation>
    <scope>NUCLEOTIDE SEQUENCE [LARGE SCALE GENOMIC DNA]</scope>
    <source>
        <strain evidence="1 2">RSe5-2</strain>
    </source>
</reference>
<accession>A0ABT4U531</accession>